<keyword evidence="3" id="KW-1185">Reference proteome</keyword>
<comment type="caution">
    <text evidence="2">The sequence shown here is derived from an EMBL/GenBank/DDBJ whole genome shotgun (WGS) entry which is preliminary data.</text>
</comment>
<evidence type="ECO:0000313" key="2">
    <source>
        <dbReference type="EMBL" id="MFD1484192.1"/>
    </source>
</evidence>
<dbReference type="SUPFAM" id="SSF55729">
    <property type="entry name" value="Acyl-CoA N-acyltransferases (Nat)"/>
    <property type="match status" value="1"/>
</dbReference>
<feature type="domain" description="N-acetyltransferase" evidence="1">
    <location>
        <begin position="3"/>
        <end position="146"/>
    </location>
</feature>
<dbReference type="Pfam" id="PF13673">
    <property type="entry name" value="Acetyltransf_10"/>
    <property type="match status" value="1"/>
</dbReference>
<dbReference type="Gene3D" id="3.40.630.30">
    <property type="match status" value="1"/>
</dbReference>
<dbReference type="PROSITE" id="PS51186">
    <property type="entry name" value="GNAT"/>
    <property type="match status" value="1"/>
</dbReference>
<dbReference type="EMBL" id="JBHTON010000005">
    <property type="protein sequence ID" value="MFD1484192.1"/>
    <property type="molecule type" value="Genomic_DNA"/>
</dbReference>
<proteinExistence type="predicted"/>
<evidence type="ECO:0000259" key="1">
    <source>
        <dbReference type="PROSITE" id="PS51186"/>
    </source>
</evidence>
<name>A0ABW4E2P0_9LACO</name>
<dbReference type="CDD" id="cd04301">
    <property type="entry name" value="NAT_SF"/>
    <property type="match status" value="1"/>
</dbReference>
<organism evidence="2 3">
    <name type="scientific">Lacticaseibacillus baoqingensis</name>
    <dbReference type="NCBI Taxonomy" id="2486013"/>
    <lineage>
        <taxon>Bacteria</taxon>
        <taxon>Bacillati</taxon>
        <taxon>Bacillota</taxon>
        <taxon>Bacilli</taxon>
        <taxon>Lactobacillales</taxon>
        <taxon>Lactobacillaceae</taxon>
        <taxon>Lacticaseibacillus</taxon>
    </lineage>
</organism>
<accession>A0ABW4E2P0</accession>
<dbReference type="InterPro" id="IPR000182">
    <property type="entry name" value="GNAT_dom"/>
</dbReference>
<protein>
    <submittedName>
        <fullName evidence="2">GNAT family N-acetyltransferase</fullName>
    </submittedName>
</protein>
<evidence type="ECO:0000313" key="3">
    <source>
        <dbReference type="Proteomes" id="UP001597252"/>
    </source>
</evidence>
<dbReference type="RefSeq" id="WP_125748155.1">
    <property type="nucleotide sequence ID" value="NZ_JBHTON010000005.1"/>
</dbReference>
<gene>
    <name evidence="2" type="ORF">ACFQ5J_02980</name>
</gene>
<sequence>MEIVIKATTELTTTELLTVLAARVRVFVVEQQCAYQEVDASDFAAQHVMLMQAGQLVAYARIIPHADGQHISFGRVLVVKEYRGRHYGRQLVAAVLAEIHRTHPQAAIKIQAQNYLRDFYASFGFQPVSAVYLDDGIPHIDMLLPA</sequence>
<dbReference type="InterPro" id="IPR016181">
    <property type="entry name" value="Acyl_CoA_acyltransferase"/>
</dbReference>
<reference evidence="3" key="1">
    <citation type="journal article" date="2019" name="Int. J. Syst. Evol. Microbiol.">
        <title>The Global Catalogue of Microorganisms (GCM) 10K type strain sequencing project: providing services to taxonomists for standard genome sequencing and annotation.</title>
        <authorList>
            <consortium name="The Broad Institute Genomics Platform"/>
            <consortium name="The Broad Institute Genome Sequencing Center for Infectious Disease"/>
            <person name="Wu L."/>
            <person name="Ma J."/>
        </authorList>
    </citation>
    <scope>NUCLEOTIDE SEQUENCE [LARGE SCALE GENOMIC DNA]</scope>
    <source>
        <strain evidence="3">CCM 8903</strain>
    </source>
</reference>
<dbReference type="Proteomes" id="UP001597252">
    <property type="component" value="Unassembled WGS sequence"/>
</dbReference>